<evidence type="ECO:0000259" key="6">
    <source>
        <dbReference type="Pfam" id="PF01212"/>
    </source>
</evidence>
<evidence type="ECO:0000256" key="1">
    <source>
        <dbReference type="ARBA" id="ARBA00001933"/>
    </source>
</evidence>
<dbReference type="FunFam" id="3.40.640.10:FF:000030">
    <property type="entry name" value="Low-specificity L-threonine aldolase"/>
    <property type="match status" value="1"/>
</dbReference>
<dbReference type="Gene3D" id="3.90.1150.10">
    <property type="entry name" value="Aspartate Aminotransferase, domain 1"/>
    <property type="match status" value="1"/>
</dbReference>
<feature type="domain" description="Aromatic amino acid beta-eliminating lyase/threonine aldolase" evidence="6">
    <location>
        <begin position="10"/>
        <end position="293"/>
    </location>
</feature>
<sequence length="355" mass="37115">MTHRPRPTIDLRSDTLTRPTPAMRTAMAEAEVGDDVYAEDPTINALEERLAEMFGHEAGLFCASGSLTNMLGVAVSVGRGQELLAESRAHVLRSEVGGHGAIAGVTSRTWISPDGTLSADDAIALAADARGYNQVGTALIAVENTHNFSGGRIADIDELRRLRGLTDARGIRMHMDGARVANAIVASGTSFADQGAVVDTMSVCLSKGLGAPVGSVLTGSVALIDEARYLRKRYGGGMRQAGILAAAGMYALDHHLDRLADDHAHAALIAQEVAAAVPAFVDPSTVETNIVLLRTGGAGVSADDFARAAADRGVRLIAMNADECRLVTHLDVSEQDARDTARILAELAEESANAA</sequence>
<dbReference type="EMBL" id="FWFF01000013">
    <property type="protein sequence ID" value="SLM97813.1"/>
    <property type="molecule type" value="Genomic_DNA"/>
</dbReference>
<name>A0A1X6XFC6_9MICO</name>
<keyword evidence="4 7" id="KW-0456">Lyase</keyword>
<dbReference type="RefSeq" id="WP_256970293.1">
    <property type="nucleotide sequence ID" value="NZ_FWFF01000013.1"/>
</dbReference>
<evidence type="ECO:0000256" key="2">
    <source>
        <dbReference type="ARBA" id="ARBA00006966"/>
    </source>
</evidence>
<evidence type="ECO:0000256" key="4">
    <source>
        <dbReference type="ARBA" id="ARBA00023239"/>
    </source>
</evidence>
<dbReference type="AlphaFoldDB" id="A0A1X6XFC6"/>
<dbReference type="GO" id="GO:0008732">
    <property type="term" value="F:L-allo-threonine aldolase activity"/>
    <property type="evidence" value="ECO:0007669"/>
    <property type="project" value="TreeGrafter"/>
</dbReference>
<keyword evidence="3" id="KW-0663">Pyridoxal phosphate</keyword>
<dbReference type="SUPFAM" id="SSF53383">
    <property type="entry name" value="PLP-dependent transferases"/>
    <property type="match status" value="1"/>
</dbReference>
<reference evidence="8" key="1">
    <citation type="submission" date="2017-02" db="EMBL/GenBank/DDBJ databases">
        <authorList>
            <person name="Dridi B."/>
        </authorList>
    </citation>
    <scope>NUCLEOTIDE SEQUENCE [LARGE SCALE GENOMIC DNA]</scope>
    <source>
        <strain evidence="8">B Co 03.10</strain>
    </source>
</reference>
<dbReference type="InterPro" id="IPR015421">
    <property type="entry name" value="PyrdxlP-dep_Trfase_major"/>
</dbReference>
<dbReference type="Proteomes" id="UP000196581">
    <property type="component" value="Unassembled WGS sequence"/>
</dbReference>
<evidence type="ECO:0000256" key="5">
    <source>
        <dbReference type="PIRSR" id="PIRSR017617-1"/>
    </source>
</evidence>
<evidence type="ECO:0000256" key="3">
    <source>
        <dbReference type="ARBA" id="ARBA00022898"/>
    </source>
</evidence>
<dbReference type="NCBIfam" id="NF041359">
    <property type="entry name" value="GntG_guanitoxin"/>
    <property type="match status" value="1"/>
</dbReference>
<dbReference type="GO" id="GO:0006545">
    <property type="term" value="P:glycine biosynthetic process"/>
    <property type="evidence" value="ECO:0007669"/>
    <property type="project" value="TreeGrafter"/>
</dbReference>
<dbReference type="InterPro" id="IPR001597">
    <property type="entry name" value="ArAA_b-elim_lyase/Thr_aldolase"/>
</dbReference>
<dbReference type="InterPro" id="IPR015424">
    <property type="entry name" value="PyrdxlP-dep_Trfase"/>
</dbReference>
<gene>
    <name evidence="7" type="ORF">FM105_07775</name>
</gene>
<dbReference type="GO" id="GO:0005829">
    <property type="term" value="C:cytosol"/>
    <property type="evidence" value="ECO:0007669"/>
    <property type="project" value="TreeGrafter"/>
</dbReference>
<evidence type="ECO:0000313" key="7">
    <source>
        <dbReference type="EMBL" id="SLM97813.1"/>
    </source>
</evidence>
<dbReference type="PANTHER" id="PTHR48097:SF9">
    <property type="entry name" value="L-THREONINE ALDOLASE"/>
    <property type="match status" value="1"/>
</dbReference>
<proteinExistence type="inferred from homology"/>
<dbReference type="InterPro" id="IPR023603">
    <property type="entry name" value="Low_specificity_L-TA-like"/>
</dbReference>
<dbReference type="Pfam" id="PF01212">
    <property type="entry name" value="Beta_elim_lyase"/>
    <property type="match status" value="1"/>
</dbReference>
<protein>
    <submittedName>
        <fullName evidence="7">Low-specificity L-threonine aldolase</fullName>
        <ecNumber evidence="7">4.1.2.48</ecNumber>
    </submittedName>
</protein>
<dbReference type="InterPro" id="IPR015422">
    <property type="entry name" value="PyrdxlP-dep_Trfase_small"/>
</dbReference>
<feature type="modified residue" description="N6-(pyridoxal phosphate)lysine" evidence="5">
    <location>
        <position position="207"/>
    </location>
</feature>
<organism evidence="7 8">
    <name type="scientific">Brevibacterium yomogidense</name>
    <dbReference type="NCBI Taxonomy" id="946573"/>
    <lineage>
        <taxon>Bacteria</taxon>
        <taxon>Bacillati</taxon>
        <taxon>Actinomycetota</taxon>
        <taxon>Actinomycetes</taxon>
        <taxon>Micrococcales</taxon>
        <taxon>Brevibacteriaceae</taxon>
        <taxon>Brevibacterium</taxon>
    </lineage>
</organism>
<comment type="cofactor">
    <cofactor evidence="1">
        <name>pyridoxal 5'-phosphate</name>
        <dbReference type="ChEBI" id="CHEBI:597326"/>
    </cofactor>
</comment>
<evidence type="ECO:0000313" key="8">
    <source>
        <dbReference type="Proteomes" id="UP000196581"/>
    </source>
</evidence>
<accession>A0A1X6XFC6</accession>
<dbReference type="PIRSF" id="PIRSF017617">
    <property type="entry name" value="Thr_aldolase"/>
    <property type="match status" value="1"/>
</dbReference>
<comment type="similarity">
    <text evidence="2">Belongs to the threonine aldolase family.</text>
</comment>
<dbReference type="Gene3D" id="3.40.640.10">
    <property type="entry name" value="Type I PLP-dependent aspartate aminotransferase-like (Major domain)"/>
    <property type="match status" value="1"/>
</dbReference>
<dbReference type="GO" id="GO:0006567">
    <property type="term" value="P:L-threonine catabolic process"/>
    <property type="evidence" value="ECO:0007669"/>
    <property type="project" value="TreeGrafter"/>
</dbReference>
<keyword evidence="8" id="KW-1185">Reference proteome</keyword>
<dbReference type="PANTHER" id="PTHR48097">
    <property type="entry name" value="L-THREONINE ALDOLASE-RELATED"/>
    <property type="match status" value="1"/>
</dbReference>
<dbReference type="EC" id="4.1.2.48" evidence="7"/>